<accession>A0ACB8UB50</accession>
<organism evidence="1 2">
    <name type="scientific">Irpex rosettiformis</name>
    <dbReference type="NCBI Taxonomy" id="378272"/>
    <lineage>
        <taxon>Eukaryota</taxon>
        <taxon>Fungi</taxon>
        <taxon>Dikarya</taxon>
        <taxon>Basidiomycota</taxon>
        <taxon>Agaricomycotina</taxon>
        <taxon>Agaricomycetes</taxon>
        <taxon>Polyporales</taxon>
        <taxon>Irpicaceae</taxon>
        <taxon>Irpex</taxon>
    </lineage>
</organism>
<reference evidence="1" key="1">
    <citation type="journal article" date="2021" name="Environ. Microbiol.">
        <title>Gene family expansions and transcriptome signatures uncover fungal adaptations to wood decay.</title>
        <authorList>
            <person name="Hage H."/>
            <person name="Miyauchi S."/>
            <person name="Viragh M."/>
            <person name="Drula E."/>
            <person name="Min B."/>
            <person name="Chaduli D."/>
            <person name="Navarro D."/>
            <person name="Favel A."/>
            <person name="Norest M."/>
            <person name="Lesage-Meessen L."/>
            <person name="Balint B."/>
            <person name="Merenyi Z."/>
            <person name="de Eugenio L."/>
            <person name="Morin E."/>
            <person name="Martinez A.T."/>
            <person name="Baldrian P."/>
            <person name="Stursova M."/>
            <person name="Martinez M.J."/>
            <person name="Novotny C."/>
            <person name="Magnuson J.K."/>
            <person name="Spatafora J.W."/>
            <person name="Maurice S."/>
            <person name="Pangilinan J."/>
            <person name="Andreopoulos W."/>
            <person name="LaButti K."/>
            <person name="Hundley H."/>
            <person name="Na H."/>
            <person name="Kuo A."/>
            <person name="Barry K."/>
            <person name="Lipzen A."/>
            <person name="Henrissat B."/>
            <person name="Riley R."/>
            <person name="Ahrendt S."/>
            <person name="Nagy L.G."/>
            <person name="Grigoriev I.V."/>
            <person name="Martin F."/>
            <person name="Rosso M.N."/>
        </authorList>
    </citation>
    <scope>NUCLEOTIDE SEQUENCE</scope>
    <source>
        <strain evidence="1">CBS 384.51</strain>
    </source>
</reference>
<dbReference type="Proteomes" id="UP001055072">
    <property type="component" value="Unassembled WGS sequence"/>
</dbReference>
<name>A0ACB8UB50_9APHY</name>
<comment type="caution">
    <text evidence="1">The sequence shown here is derived from an EMBL/GenBank/DDBJ whole genome shotgun (WGS) entry which is preliminary data.</text>
</comment>
<dbReference type="EMBL" id="MU274905">
    <property type="protein sequence ID" value="KAI0091463.1"/>
    <property type="molecule type" value="Genomic_DNA"/>
</dbReference>
<proteinExistence type="predicted"/>
<evidence type="ECO:0000313" key="2">
    <source>
        <dbReference type="Proteomes" id="UP001055072"/>
    </source>
</evidence>
<gene>
    <name evidence="1" type="ORF">BDY19DRAFT_930605</name>
</gene>
<protein>
    <submittedName>
        <fullName evidence="1">Uncharacterized protein</fullName>
    </submittedName>
</protein>
<sequence length="1006" mass="110588">MSSRYAQSDADWAESRPDKPLVVKCRYEGANKRITFGSSRTCTFDLLRHRVEQCFSLPPTYAITYTDDDGETTDITTESDLTEAIRYFHPGDDPPLSSAASILSGRSFGRGKITLRVNINVDYDGPSLSDTSSLASREEFESRNGSEFSLSLSASITEEIEDDSVTVSSKDMGSKYDVYRARGGPRTIVSGPSREPLVQKPSTARNDWDSETVSSVPQSLSLNGSGLPSIVDRDESAYETLQPEAGPAFAPSPLSTERGAAWLREQNSRTLRSLIGSPRVPSEIDEFSLNDTGSIMSGELALQKDRRGKFYYAYTSASSSTDASSILYDVDGSGMDSAELDERDHRPTSRDLRWFQEQAQLNQVQSEPVRPSSSNSHHNNHRSYSEPAILREDIPPDIPPELLPFIEGMLPLAPPRNPTDCSNCGALLETFRYVCATCGEKDPAPKVSPFGLNGTLSSRKGKGKDISPSSSTSGFAYPPRPTHAASASASSWTLLSSDNGDPFHDNKAVNSHKPLPALPYNHPSSPESSPSSLTIQGLSIGSGRSTISSETGYELCHSCFASVGVVHALESCIAPGSSPIPDTWPPSPEDQQRAFSAWKRTASKKGQLRHAYIEKVWGPRGWDNVEHDDESMAKCSTCSSTIAGKRYKCAMCVNINLCKACYSQVHEIHPSHPFLLIQEKLIRSQSEPAIELPTLTPDETGELPMKHPGVKCFHCLQDIVGARFHCAICSSIDICSNCESAGLPGNLDSTDDGHNSSHIMIKIPYPLPSEELESASRTAKQLWRKDAASIEDNGMRKRRDSFVSSSYTRTVMGQSSSSLTSLPVASVTDDHGLLCRNCGRSIVGVRYQCALCPSNPEGYNLCLDCEPHSYAIHDPMHIFLKLPRPVDHPIQSDIQILPPLYRIPAGPPGGVYSRERPKEYLRDVIHKSAVCDRCMTHIVGEWFRCVYCAKDLCDACEAVDTHNDTHFFMVFKSSVDMKEFRKFARLDDDTNPPEPVIPYAVYLTRI</sequence>
<keyword evidence="2" id="KW-1185">Reference proteome</keyword>
<evidence type="ECO:0000313" key="1">
    <source>
        <dbReference type="EMBL" id="KAI0091463.1"/>
    </source>
</evidence>